<reference evidence="1 2" key="2">
    <citation type="journal article" date="2022" name="Mol. Ecol. Resour.">
        <title>The genomes of chicory, endive, great burdock and yacon provide insights into Asteraceae paleo-polyploidization history and plant inulin production.</title>
        <authorList>
            <person name="Fan W."/>
            <person name="Wang S."/>
            <person name="Wang H."/>
            <person name="Wang A."/>
            <person name="Jiang F."/>
            <person name="Liu H."/>
            <person name="Zhao H."/>
            <person name="Xu D."/>
            <person name="Zhang Y."/>
        </authorList>
    </citation>
    <scope>NUCLEOTIDE SEQUENCE [LARGE SCALE GENOMIC DNA]</scope>
    <source>
        <strain evidence="2">cv. Yunnan</strain>
        <tissue evidence="1">Leaves</tissue>
    </source>
</reference>
<name>A0ACB9GKF0_9ASTR</name>
<comment type="caution">
    <text evidence="1">The sequence shown here is derived from an EMBL/GenBank/DDBJ whole genome shotgun (WGS) entry which is preliminary data.</text>
</comment>
<organism evidence="1 2">
    <name type="scientific">Smallanthus sonchifolius</name>
    <dbReference type="NCBI Taxonomy" id="185202"/>
    <lineage>
        <taxon>Eukaryota</taxon>
        <taxon>Viridiplantae</taxon>
        <taxon>Streptophyta</taxon>
        <taxon>Embryophyta</taxon>
        <taxon>Tracheophyta</taxon>
        <taxon>Spermatophyta</taxon>
        <taxon>Magnoliopsida</taxon>
        <taxon>eudicotyledons</taxon>
        <taxon>Gunneridae</taxon>
        <taxon>Pentapetalae</taxon>
        <taxon>asterids</taxon>
        <taxon>campanulids</taxon>
        <taxon>Asterales</taxon>
        <taxon>Asteraceae</taxon>
        <taxon>Asteroideae</taxon>
        <taxon>Heliantheae alliance</taxon>
        <taxon>Millerieae</taxon>
        <taxon>Smallanthus</taxon>
    </lineage>
</organism>
<protein>
    <submittedName>
        <fullName evidence="1">Uncharacterized protein</fullName>
    </submittedName>
</protein>
<keyword evidence="2" id="KW-1185">Reference proteome</keyword>
<reference evidence="2" key="1">
    <citation type="journal article" date="2022" name="Mol. Ecol. Resour.">
        <title>The genomes of chicory, endive, great burdock and yacon provide insights into Asteraceae palaeo-polyploidization history and plant inulin production.</title>
        <authorList>
            <person name="Fan W."/>
            <person name="Wang S."/>
            <person name="Wang H."/>
            <person name="Wang A."/>
            <person name="Jiang F."/>
            <person name="Liu H."/>
            <person name="Zhao H."/>
            <person name="Xu D."/>
            <person name="Zhang Y."/>
        </authorList>
    </citation>
    <scope>NUCLEOTIDE SEQUENCE [LARGE SCALE GENOMIC DNA]</scope>
    <source>
        <strain evidence="2">cv. Yunnan</strain>
    </source>
</reference>
<sequence>MSSSILVTGGAGFIGTHTVVQLLNQGFKVTSIDNLDNSVEEAVHRVRDLVNPHLSLNLQFHVVLHACYSRLSLSAEVARFLSRYLYKYRLYKIQQVPIYILEIQKLVDDFFLLM</sequence>
<proteinExistence type="predicted"/>
<evidence type="ECO:0000313" key="2">
    <source>
        <dbReference type="Proteomes" id="UP001056120"/>
    </source>
</evidence>
<dbReference type="EMBL" id="CM042031">
    <property type="protein sequence ID" value="KAI3784104.1"/>
    <property type="molecule type" value="Genomic_DNA"/>
</dbReference>
<evidence type="ECO:0000313" key="1">
    <source>
        <dbReference type="EMBL" id="KAI3784104.1"/>
    </source>
</evidence>
<gene>
    <name evidence="1" type="ORF">L1987_43196</name>
</gene>
<accession>A0ACB9GKF0</accession>
<dbReference type="Proteomes" id="UP001056120">
    <property type="component" value="Linkage Group LG14"/>
</dbReference>